<evidence type="ECO:0000313" key="12">
    <source>
        <dbReference type="Proteomes" id="UP000054266"/>
    </source>
</evidence>
<keyword evidence="4" id="KW-0249">Electron transport</keyword>
<feature type="domain" description="DOMON" evidence="9">
    <location>
        <begin position="44"/>
        <end position="163"/>
    </location>
</feature>
<protein>
    <recommendedName>
        <fullName evidence="13">DOMON domain-containing protein</fullName>
    </recommendedName>
</protein>
<dbReference type="PROSITE" id="PS50836">
    <property type="entry name" value="DOMON"/>
    <property type="match status" value="1"/>
</dbReference>
<dbReference type="Gene3D" id="2.60.40.1210">
    <property type="entry name" value="Cellobiose dehydrogenase, cytochrome domain"/>
    <property type="match status" value="1"/>
</dbReference>
<feature type="transmembrane region" description="Helical" evidence="7">
    <location>
        <begin position="289"/>
        <end position="311"/>
    </location>
</feature>
<keyword evidence="2" id="KW-0813">Transport</keyword>
<evidence type="ECO:0000256" key="2">
    <source>
        <dbReference type="ARBA" id="ARBA00022448"/>
    </source>
</evidence>
<feature type="domain" description="Cytochrome b561" evidence="10">
    <location>
        <begin position="190"/>
        <end position="381"/>
    </location>
</feature>
<keyword evidence="12" id="KW-1185">Reference proteome</keyword>
<comment type="subcellular location">
    <subcellularLocation>
        <location evidence="1">Membrane</location>
    </subcellularLocation>
</comment>
<dbReference type="InterPro" id="IPR005018">
    <property type="entry name" value="DOMON_domain"/>
</dbReference>
<dbReference type="Pfam" id="PF16010">
    <property type="entry name" value="CDH-cyt"/>
    <property type="match status" value="1"/>
</dbReference>
<sequence>MSLQSLSKIRVLIGLFLTTFFLSAHAAVPASTYVGRGTSPDPNDNITVSVNVPNDNSDSLFFHFSAPAGQTWAAFGLGGQMAGTLIFVTYASQDGKNVTVSPRIGTGHVMPTHTNDVQVDVLGGSGIVAGSFVVNAKCNKCRSWNGGKINIDSTSQDMIWAVGPTGTLNSNDANAQISKHEGYNFFNINLKAATGTGGVPVVSSSSDTVIGGGPVDGNGHFRGATGFHAFLMVAAFLIVFPGGLLFLRVFEKVWLHWGAQSLALLMTVLGMGVGIAISKRDKISPNLTAPHQIIGFVVVGLALTAWVVGFIGHRIYKKTKQPAKIMKGHRVLGPLTMLLGLVNCISGFRFAGNNRATIIFIVAMFLMLIFVVTVLFFKRRQRARKAPMNTPAAANFREGQSAAPAYTGEAPLPLYGQGGIPLQSYANDQAPPVYR</sequence>
<dbReference type="Pfam" id="PF03188">
    <property type="entry name" value="Cytochrom_B561"/>
    <property type="match status" value="1"/>
</dbReference>
<evidence type="ECO:0000256" key="3">
    <source>
        <dbReference type="ARBA" id="ARBA00022692"/>
    </source>
</evidence>
<dbReference type="GO" id="GO:0016020">
    <property type="term" value="C:membrane"/>
    <property type="evidence" value="ECO:0007669"/>
    <property type="project" value="UniProtKB-SubCell"/>
</dbReference>
<name>A0A0D2CXA9_9EURO</name>
<feature type="transmembrane region" description="Helical" evidence="7">
    <location>
        <begin position="254"/>
        <end position="277"/>
    </location>
</feature>
<dbReference type="STRING" id="5601.A0A0D2CXA9"/>
<feature type="signal peptide" evidence="8">
    <location>
        <begin position="1"/>
        <end position="26"/>
    </location>
</feature>
<feature type="transmembrane region" description="Helical" evidence="7">
    <location>
        <begin position="227"/>
        <end position="247"/>
    </location>
</feature>
<dbReference type="HOGENOM" id="CLU_031471_0_0_1"/>
<evidence type="ECO:0000256" key="1">
    <source>
        <dbReference type="ARBA" id="ARBA00004370"/>
    </source>
</evidence>
<evidence type="ECO:0000313" key="11">
    <source>
        <dbReference type="EMBL" id="KIW69801.1"/>
    </source>
</evidence>
<evidence type="ECO:0000256" key="8">
    <source>
        <dbReference type="SAM" id="SignalP"/>
    </source>
</evidence>
<evidence type="ECO:0000256" key="4">
    <source>
        <dbReference type="ARBA" id="ARBA00022982"/>
    </source>
</evidence>
<proteinExistence type="predicted"/>
<dbReference type="PROSITE" id="PS50939">
    <property type="entry name" value="CYTOCHROME_B561"/>
    <property type="match status" value="1"/>
</dbReference>
<evidence type="ECO:0000259" key="9">
    <source>
        <dbReference type="PROSITE" id="PS50836"/>
    </source>
</evidence>
<dbReference type="EMBL" id="KN846957">
    <property type="protein sequence ID" value="KIW69801.1"/>
    <property type="molecule type" value="Genomic_DNA"/>
</dbReference>
<keyword evidence="3 7" id="KW-0812">Transmembrane</keyword>
<feature type="transmembrane region" description="Helical" evidence="7">
    <location>
        <begin position="357"/>
        <end position="377"/>
    </location>
</feature>
<keyword evidence="6 7" id="KW-0472">Membrane</keyword>
<evidence type="ECO:0008006" key="13">
    <source>
        <dbReference type="Google" id="ProtNLM"/>
    </source>
</evidence>
<dbReference type="SUPFAM" id="SSF49344">
    <property type="entry name" value="CBD9-like"/>
    <property type="match status" value="1"/>
</dbReference>
<dbReference type="CDD" id="cd09630">
    <property type="entry name" value="CDH_like_cytochrome"/>
    <property type="match status" value="1"/>
</dbReference>
<dbReference type="CDD" id="cd08760">
    <property type="entry name" value="Cyt_b561_FRRS1_like"/>
    <property type="match status" value="1"/>
</dbReference>
<dbReference type="SMART" id="SM00665">
    <property type="entry name" value="B561"/>
    <property type="match status" value="1"/>
</dbReference>
<gene>
    <name evidence="11" type="ORF">PV04_02130</name>
</gene>
<dbReference type="PANTHER" id="PTHR47797">
    <property type="entry name" value="DEHYDROGENASE, PUTATIVE (AFU_ORTHOLOGUE AFUA_8G05805)-RELATED"/>
    <property type="match status" value="1"/>
</dbReference>
<evidence type="ECO:0000256" key="5">
    <source>
        <dbReference type="ARBA" id="ARBA00022989"/>
    </source>
</evidence>
<feature type="chain" id="PRO_5002240048" description="DOMON domain-containing protein" evidence="8">
    <location>
        <begin position="27"/>
        <end position="435"/>
    </location>
</feature>
<keyword evidence="5 7" id="KW-1133">Transmembrane helix</keyword>
<feature type="transmembrane region" description="Helical" evidence="7">
    <location>
        <begin position="331"/>
        <end position="351"/>
    </location>
</feature>
<dbReference type="AlphaFoldDB" id="A0A0D2CXA9"/>
<accession>A0A0D2CXA9</accession>
<evidence type="ECO:0000259" key="10">
    <source>
        <dbReference type="PROSITE" id="PS50939"/>
    </source>
</evidence>
<organism evidence="11 12">
    <name type="scientific">Phialophora macrospora</name>
    <dbReference type="NCBI Taxonomy" id="1851006"/>
    <lineage>
        <taxon>Eukaryota</taxon>
        <taxon>Fungi</taxon>
        <taxon>Dikarya</taxon>
        <taxon>Ascomycota</taxon>
        <taxon>Pezizomycotina</taxon>
        <taxon>Eurotiomycetes</taxon>
        <taxon>Chaetothyriomycetidae</taxon>
        <taxon>Chaetothyriales</taxon>
        <taxon>Herpotrichiellaceae</taxon>
        <taxon>Phialophora</taxon>
    </lineage>
</organism>
<dbReference type="InterPro" id="IPR015920">
    <property type="entry name" value="Cellobiose_DH-like_cyt"/>
</dbReference>
<reference evidence="11 12" key="1">
    <citation type="submission" date="2015-01" db="EMBL/GenBank/DDBJ databases">
        <title>The Genome Sequence of Capronia semiimmersa CBS27337.</title>
        <authorList>
            <consortium name="The Broad Institute Genomics Platform"/>
            <person name="Cuomo C."/>
            <person name="de Hoog S."/>
            <person name="Gorbushina A."/>
            <person name="Stielow B."/>
            <person name="Teixiera M."/>
            <person name="Abouelleil A."/>
            <person name="Chapman S.B."/>
            <person name="Priest M."/>
            <person name="Young S.K."/>
            <person name="Wortman J."/>
            <person name="Nusbaum C."/>
            <person name="Birren B."/>
        </authorList>
    </citation>
    <scope>NUCLEOTIDE SEQUENCE [LARGE SCALE GENOMIC DNA]</scope>
    <source>
        <strain evidence="11 12">CBS 27337</strain>
    </source>
</reference>
<evidence type="ECO:0000256" key="7">
    <source>
        <dbReference type="SAM" id="Phobius"/>
    </source>
</evidence>
<evidence type="ECO:0000256" key="6">
    <source>
        <dbReference type="ARBA" id="ARBA00023136"/>
    </source>
</evidence>
<keyword evidence="8" id="KW-0732">Signal</keyword>
<dbReference type="InterPro" id="IPR006593">
    <property type="entry name" value="Cyt_b561/ferric_Rdtase_TM"/>
</dbReference>
<dbReference type="SMART" id="SM00664">
    <property type="entry name" value="DoH"/>
    <property type="match status" value="1"/>
</dbReference>
<dbReference type="PANTHER" id="PTHR47797:SF1">
    <property type="entry name" value="CYTOCHROME B561 DOMAIN-CONTAINING PROTEIN-RELATED"/>
    <property type="match status" value="1"/>
</dbReference>
<dbReference type="Proteomes" id="UP000054266">
    <property type="component" value="Unassembled WGS sequence"/>
</dbReference>